<evidence type="ECO:0000259" key="3">
    <source>
        <dbReference type="Pfam" id="PF10400"/>
    </source>
</evidence>
<dbReference type="Gene3D" id="1.10.10.10">
    <property type="entry name" value="Winged helix-like DNA-binding domain superfamily/Winged helix DNA-binding domain"/>
    <property type="match status" value="1"/>
</dbReference>
<sequence length="188" mass="21985">MSLPYGLLGLLNYFSMSGYDLKKIFNDSINFFWAAETSQIYRELKSLEKKGDIQSKVKPSDKGPHKRVYGITKQGKQSLAQWLENPPETIGEDQRNAFLVRVLHSSHIGFEKLHAQVEKRLMAYKRELQQLDMVEQQLKEYLRLSGKEDNLPYWRIVLSRGRYVTKANVKWAKETMQFLKENIEKGKA</sequence>
<dbReference type="Gene3D" id="6.10.140.190">
    <property type="match status" value="1"/>
</dbReference>
<dbReference type="Pfam" id="PF03551">
    <property type="entry name" value="PadR"/>
    <property type="match status" value="1"/>
</dbReference>
<dbReference type="InterPro" id="IPR018309">
    <property type="entry name" value="Tscrpt_reg_PadR_C"/>
</dbReference>
<feature type="domain" description="Transcription regulator PadR C-terminal" evidence="3">
    <location>
        <begin position="95"/>
        <end position="179"/>
    </location>
</feature>
<dbReference type="PANTHER" id="PTHR43252:SF2">
    <property type="entry name" value="TRANSCRIPTION REGULATOR, PADR-LIKE FAMILY"/>
    <property type="match status" value="1"/>
</dbReference>
<comment type="caution">
    <text evidence="4">The sequence shown here is derived from an EMBL/GenBank/DDBJ whole genome shotgun (WGS) entry which is preliminary data.</text>
</comment>
<dbReference type="Pfam" id="PF10400">
    <property type="entry name" value="Vir_act_alpha_C"/>
    <property type="match status" value="1"/>
</dbReference>
<organism evidence="4 5">
    <name type="scientific">Candidatus Raymondbacteria bacterium RIFOXYD12_FULL_49_13</name>
    <dbReference type="NCBI Taxonomy" id="1817890"/>
    <lineage>
        <taxon>Bacteria</taxon>
        <taxon>Raymondiibacteriota</taxon>
    </lineage>
</organism>
<dbReference type="EMBL" id="MFYX01000090">
    <property type="protein sequence ID" value="OGK03426.1"/>
    <property type="molecule type" value="Genomic_DNA"/>
</dbReference>
<accession>A0A1F7FAA2</accession>
<evidence type="ECO:0000313" key="5">
    <source>
        <dbReference type="Proteomes" id="UP000179243"/>
    </source>
</evidence>
<feature type="coiled-coil region" evidence="1">
    <location>
        <begin position="114"/>
        <end position="144"/>
    </location>
</feature>
<dbReference type="Proteomes" id="UP000179243">
    <property type="component" value="Unassembled WGS sequence"/>
</dbReference>
<dbReference type="AlphaFoldDB" id="A0A1F7FAA2"/>
<evidence type="ECO:0000313" key="4">
    <source>
        <dbReference type="EMBL" id="OGK03426.1"/>
    </source>
</evidence>
<proteinExistence type="predicted"/>
<keyword evidence="1" id="KW-0175">Coiled coil</keyword>
<dbReference type="InterPro" id="IPR005149">
    <property type="entry name" value="Tscrpt_reg_PadR_N"/>
</dbReference>
<dbReference type="PANTHER" id="PTHR43252">
    <property type="entry name" value="TRANSCRIPTIONAL REGULATOR YQJI"/>
    <property type="match status" value="1"/>
</dbReference>
<evidence type="ECO:0000256" key="1">
    <source>
        <dbReference type="SAM" id="Coils"/>
    </source>
</evidence>
<protein>
    <recommendedName>
        <fullName evidence="6">PadR family transcriptional regulator</fullName>
    </recommendedName>
</protein>
<name>A0A1F7FAA2_UNCRA</name>
<dbReference type="SUPFAM" id="SSF46785">
    <property type="entry name" value="Winged helix' DNA-binding domain"/>
    <property type="match status" value="1"/>
</dbReference>
<feature type="domain" description="Transcription regulator PadR N-terminal" evidence="2">
    <location>
        <begin position="7"/>
        <end position="80"/>
    </location>
</feature>
<reference evidence="4 5" key="1">
    <citation type="journal article" date="2016" name="Nat. Commun.">
        <title>Thousands of microbial genomes shed light on interconnected biogeochemical processes in an aquifer system.</title>
        <authorList>
            <person name="Anantharaman K."/>
            <person name="Brown C.T."/>
            <person name="Hug L.A."/>
            <person name="Sharon I."/>
            <person name="Castelle C.J."/>
            <person name="Probst A.J."/>
            <person name="Thomas B.C."/>
            <person name="Singh A."/>
            <person name="Wilkins M.J."/>
            <person name="Karaoz U."/>
            <person name="Brodie E.L."/>
            <person name="Williams K.H."/>
            <person name="Hubbard S.S."/>
            <person name="Banfield J.F."/>
        </authorList>
    </citation>
    <scope>NUCLEOTIDE SEQUENCE [LARGE SCALE GENOMIC DNA]</scope>
</reference>
<evidence type="ECO:0008006" key="6">
    <source>
        <dbReference type="Google" id="ProtNLM"/>
    </source>
</evidence>
<evidence type="ECO:0000259" key="2">
    <source>
        <dbReference type="Pfam" id="PF03551"/>
    </source>
</evidence>
<dbReference type="InterPro" id="IPR036388">
    <property type="entry name" value="WH-like_DNA-bd_sf"/>
</dbReference>
<dbReference type="InterPro" id="IPR036390">
    <property type="entry name" value="WH_DNA-bd_sf"/>
</dbReference>
<gene>
    <name evidence="4" type="ORF">A2519_15565</name>
</gene>